<dbReference type="CDD" id="cd00085">
    <property type="entry name" value="HNHc"/>
    <property type="match status" value="1"/>
</dbReference>
<keyword evidence="2" id="KW-0378">Hydrolase</keyword>
<comment type="caution">
    <text evidence="2">The sequence shown here is derived from an EMBL/GenBank/DDBJ whole genome shotgun (WGS) entry which is preliminary data.</text>
</comment>
<keyword evidence="2" id="KW-0255">Endonuclease</keyword>
<dbReference type="EMBL" id="AEVN01000012">
    <property type="protein sequence ID" value="EFY05643.1"/>
    <property type="molecule type" value="Genomic_DNA"/>
</dbReference>
<dbReference type="InterPro" id="IPR003615">
    <property type="entry name" value="HNH_nuc"/>
</dbReference>
<protein>
    <submittedName>
        <fullName evidence="2">HNH endonuclease domain protein</fullName>
    </submittedName>
</protein>
<proteinExistence type="predicted"/>
<dbReference type="AlphaFoldDB" id="E8LBX8"/>
<dbReference type="HOGENOM" id="CLU_067066_1_0_9"/>
<reference evidence="2 3" key="1">
    <citation type="submission" date="2011-01" db="EMBL/GenBank/DDBJ databases">
        <authorList>
            <person name="Weinstock G."/>
            <person name="Sodergren E."/>
            <person name="Clifton S."/>
            <person name="Fulton L."/>
            <person name="Fulton B."/>
            <person name="Courtney L."/>
            <person name="Fronick C."/>
            <person name="Harrison M."/>
            <person name="Strong C."/>
            <person name="Farmer C."/>
            <person name="Delahaunty K."/>
            <person name="Markovic C."/>
            <person name="Hall O."/>
            <person name="Minx P."/>
            <person name="Tomlinson C."/>
            <person name="Mitreva M."/>
            <person name="Hou S."/>
            <person name="Chen J."/>
            <person name="Wollam A."/>
            <person name="Pepin K.H."/>
            <person name="Johnson M."/>
            <person name="Bhonagiri V."/>
            <person name="Zhang X."/>
            <person name="Suruliraj S."/>
            <person name="Warren W."/>
            <person name="Chinwalla A."/>
            <person name="Mardis E.R."/>
            <person name="Wilson R.K."/>
        </authorList>
    </citation>
    <scope>NUCLEOTIDE SEQUENCE [LARGE SCALE GENOMIC DNA]</scope>
    <source>
        <strain evidence="2 3">YIT 12067</strain>
    </source>
</reference>
<keyword evidence="2" id="KW-0540">Nuclease</keyword>
<evidence type="ECO:0000259" key="1">
    <source>
        <dbReference type="SMART" id="SM00507"/>
    </source>
</evidence>
<sequence>MAIPGCDLKESPINNAYHSDDELWSAINNLFSTRARFTTSYKFCFFKSILDNIYNVNENLELSMVDIFARFTEIYWNLIVKHHLNQIRKGRALITKLIEETKERNMACPEMPFERLTQVERDRLIAGAVRYCSTNVVGALCADFRFIVYGFDKQKTHIKFNYFAYMFLLKYAYIIGKLNYFEWIKFLESVNDKEVSYDIAGCLDDSSQRTDLSRYRKLLLEDLHNHRCFYCGCELNNSCEVDHFIPWSFVKDDKAWNFVQACKNCNGSKKDKLAGPQYMGGIITRNKEILRMPLLVEVFKADFDGYRDERLPEMYKSAAFNGFEVGWEPKVSNYSYEGRI</sequence>
<dbReference type="GO" id="GO:0004519">
    <property type="term" value="F:endonuclease activity"/>
    <property type="evidence" value="ECO:0007669"/>
    <property type="project" value="UniProtKB-KW"/>
</dbReference>
<dbReference type="SMART" id="SM00507">
    <property type="entry name" value="HNHc"/>
    <property type="match status" value="1"/>
</dbReference>
<evidence type="ECO:0000313" key="3">
    <source>
        <dbReference type="Proteomes" id="UP000004923"/>
    </source>
</evidence>
<dbReference type="eggNOG" id="COG1403">
    <property type="taxonomic scope" value="Bacteria"/>
</dbReference>
<dbReference type="Proteomes" id="UP000004923">
    <property type="component" value="Unassembled WGS sequence"/>
</dbReference>
<accession>E8LBX8</accession>
<name>E8LBX8_9FIRM</name>
<keyword evidence="3" id="KW-1185">Reference proteome</keyword>
<gene>
    <name evidence="2" type="ORF">HMPREF9443_00341</name>
</gene>
<dbReference type="Gene3D" id="1.10.30.50">
    <property type="match status" value="1"/>
</dbReference>
<feature type="domain" description="HNH nuclease" evidence="1">
    <location>
        <begin position="214"/>
        <end position="267"/>
    </location>
</feature>
<dbReference type="Pfam" id="PF13395">
    <property type="entry name" value="HNH_4"/>
    <property type="match status" value="1"/>
</dbReference>
<organism evidence="2 3">
    <name type="scientific">Phascolarctobacterium succinatutens YIT 12067</name>
    <dbReference type="NCBI Taxonomy" id="626939"/>
    <lineage>
        <taxon>Bacteria</taxon>
        <taxon>Bacillati</taxon>
        <taxon>Bacillota</taxon>
        <taxon>Negativicutes</taxon>
        <taxon>Acidaminococcales</taxon>
        <taxon>Acidaminococcaceae</taxon>
        <taxon>Phascolarctobacterium</taxon>
    </lineage>
</organism>
<evidence type="ECO:0000313" key="2">
    <source>
        <dbReference type="EMBL" id="EFY05643.1"/>
    </source>
</evidence>